<dbReference type="PANTHER" id="PTHR43133:SF46">
    <property type="entry name" value="RNA POLYMERASE SIGMA-70 FACTOR ECF SUBFAMILY"/>
    <property type="match status" value="1"/>
</dbReference>
<evidence type="ECO:0000313" key="8">
    <source>
        <dbReference type="Proteomes" id="UP000570474"/>
    </source>
</evidence>
<evidence type="ECO:0000256" key="1">
    <source>
        <dbReference type="ARBA" id="ARBA00010641"/>
    </source>
</evidence>
<keyword evidence="2" id="KW-0805">Transcription regulation</keyword>
<dbReference type="PANTHER" id="PTHR43133">
    <property type="entry name" value="RNA POLYMERASE ECF-TYPE SIGMA FACTO"/>
    <property type="match status" value="1"/>
</dbReference>
<dbReference type="EMBL" id="JABAIA010000002">
    <property type="protein sequence ID" value="NLR65930.1"/>
    <property type="molecule type" value="Genomic_DNA"/>
</dbReference>
<dbReference type="GO" id="GO:0006352">
    <property type="term" value="P:DNA-templated transcription initiation"/>
    <property type="evidence" value="ECO:0007669"/>
    <property type="project" value="InterPro"/>
</dbReference>
<feature type="domain" description="RNA polymerase sigma-70 region 2" evidence="5">
    <location>
        <begin position="27"/>
        <end position="91"/>
    </location>
</feature>
<accession>A0A847RJ76</accession>
<dbReference type="Gene3D" id="1.10.10.10">
    <property type="entry name" value="Winged helix-like DNA-binding domain superfamily/Winged helix DNA-binding domain"/>
    <property type="match status" value="1"/>
</dbReference>
<sequence length="199" mass="23281">MTAHELHTENNLFRAIANGDEKAFETLFHRYRNKVYTIAWKITGSEAVAEEIVLDVFLKVWLKREQLPELEYFTAWLFTITRNRVFKTLKQLAQQATSHAISDQEEWLLPPVASSSEPLLEKEYRQILHDAVSRLSPQQQKVYQLIKEHGMKREEAARALNLSPETVKRHLAEAMHFIRTYCSYHLGTYATLLIIKELL</sequence>
<dbReference type="GO" id="GO:0003677">
    <property type="term" value="F:DNA binding"/>
    <property type="evidence" value="ECO:0007669"/>
    <property type="project" value="InterPro"/>
</dbReference>
<evidence type="ECO:0000313" key="7">
    <source>
        <dbReference type="EMBL" id="NLR65930.1"/>
    </source>
</evidence>
<dbReference type="InterPro" id="IPR013325">
    <property type="entry name" value="RNA_pol_sigma_r2"/>
</dbReference>
<dbReference type="Pfam" id="PF08281">
    <property type="entry name" value="Sigma70_r4_2"/>
    <property type="match status" value="1"/>
</dbReference>
<dbReference type="NCBIfam" id="TIGR02985">
    <property type="entry name" value="Sig70_bacteroi1"/>
    <property type="match status" value="1"/>
</dbReference>
<evidence type="ECO:0000256" key="3">
    <source>
        <dbReference type="ARBA" id="ARBA00023082"/>
    </source>
</evidence>
<evidence type="ECO:0000256" key="4">
    <source>
        <dbReference type="ARBA" id="ARBA00023163"/>
    </source>
</evidence>
<dbReference type="Pfam" id="PF04542">
    <property type="entry name" value="Sigma70_r2"/>
    <property type="match status" value="1"/>
</dbReference>
<dbReference type="InterPro" id="IPR039425">
    <property type="entry name" value="RNA_pol_sigma-70-like"/>
</dbReference>
<reference evidence="7 8" key="1">
    <citation type="submission" date="2020-04" db="EMBL/GenBank/DDBJ databases">
        <authorList>
            <person name="Yin C."/>
        </authorList>
    </citation>
    <scope>NUCLEOTIDE SEQUENCE [LARGE SCALE GENOMIC DNA]</scope>
    <source>
        <strain evidence="7 8">Ae27</strain>
    </source>
</reference>
<dbReference type="RefSeq" id="WP_168871892.1">
    <property type="nucleotide sequence ID" value="NZ_JABAIA010000002.1"/>
</dbReference>
<comment type="caution">
    <text evidence="7">The sequence shown here is derived from an EMBL/GenBank/DDBJ whole genome shotgun (WGS) entry which is preliminary data.</text>
</comment>
<dbReference type="GO" id="GO:0016987">
    <property type="term" value="F:sigma factor activity"/>
    <property type="evidence" value="ECO:0007669"/>
    <property type="project" value="UniProtKB-KW"/>
</dbReference>
<dbReference type="Gene3D" id="1.10.1740.10">
    <property type="match status" value="1"/>
</dbReference>
<dbReference type="SUPFAM" id="SSF88659">
    <property type="entry name" value="Sigma3 and sigma4 domains of RNA polymerase sigma factors"/>
    <property type="match status" value="1"/>
</dbReference>
<comment type="similarity">
    <text evidence="1">Belongs to the sigma-70 factor family. ECF subfamily.</text>
</comment>
<dbReference type="SUPFAM" id="SSF88946">
    <property type="entry name" value="Sigma2 domain of RNA polymerase sigma factors"/>
    <property type="match status" value="1"/>
</dbReference>
<feature type="domain" description="RNA polymerase sigma factor 70 region 4 type 2" evidence="6">
    <location>
        <begin position="126"/>
        <end position="175"/>
    </location>
</feature>
<keyword evidence="3" id="KW-0731">Sigma factor</keyword>
<organism evidence="7 8">
    <name type="scientific">Chitinophaga varians</name>
    <dbReference type="NCBI Taxonomy" id="2202339"/>
    <lineage>
        <taxon>Bacteria</taxon>
        <taxon>Pseudomonadati</taxon>
        <taxon>Bacteroidota</taxon>
        <taxon>Chitinophagia</taxon>
        <taxon>Chitinophagales</taxon>
        <taxon>Chitinophagaceae</taxon>
        <taxon>Chitinophaga</taxon>
    </lineage>
</organism>
<proteinExistence type="inferred from homology"/>
<protein>
    <submittedName>
        <fullName evidence="7">RNA polymerase sigma-70 factor</fullName>
    </submittedName>
</protein>
<dbReference type="InterPro" id="IPR007627">
    <property type="entry name" value="RNA_pol_sigma70_r2"/>
</dbReference>
<evidence type="ECO:0000256" key="2">
    <source>
        <dbReference type="ARBA" id="ARBA00023015"/>
    </source>
</evidence>
<evidence type="ECO:0000259" key="6">
    <source>
        <dbReference type="Pfam" id="PF08281"/>
    </source>
</evidence>
<dbReference type="NCBIfam" id="TIGR02937">
    <property type="entry name" value="sigma70-ECF"/>
    <property type="match status" value="1"/>
</dbReference>
<name>A0A847RJ76_9BACT</name>
<evidence type="ECO:0000259" key="5">
    <source>
        <dbReference type="Pfam" id="PF04542"/>
    </source>
</evidence>
<gene>
    <name evidence="7" type="ORF">HGH92_16615</name>
</gene>
<dbReference type="AlphaFoldDB" id="A0A847RJ76"/>
<dbReference type="InterPro" id="IPR014327">
    <property type="entry name" value="RNA_pol_sigma70_bacteroid"/>
</dbReference>
<keyword evidence="4" id="KW-0804">Transcription</keyword>
<keyword evidence="8" id="KW-1185">Reference proteome</keyword>
<dbReference type="InterPro" id="IPR014284">
    <property type="entry name" value="RNA_pol_sigma-70_dom"/>
</dbReference>
<dbReference type="InterPro" id="IPR013249">
    <property type="entry name" value="RNA_pol_sigma70_r4_t2"/>
</dbReference>
<dbReference type="InterPro" id="IPR013324">
    <property type="entry name" value="RNA_pol_sigma_r3/r4-like"/>
</dbReference>
<dbReference type="InterPro" id="IPR036388">
    <property type="entry name" value="WH-like_DNA-bd_sf"/>
</dbReference>
<dbReference type="Proteomes" id="UP000570474">
    <property type="component" value="Unassembled WGS sequence"/>
</dbReference>